<dbReference type="SUPFAM" id="SSF50382">
    <property type="entry name" value="Agglutinin"/>
    <property type="match status" value="2"/>
</dbReference>
<dbReference type="SUPFAM" id="SSF56973">
    <property type="entry name" value="Aerolisin/ETX pore-forming domain"/>
    <property type="match status" value="1"/>
</dbReference>
<dbReference type="Gene3D" id="2.170.15.10">
    <property type="entry name" value="Proaerolysin, chain A, domain 3"/>
    <property type="match status" value="1"/>
</dbReference>
<feature type="domain" description="Agglutinin" evidence="1">
    <location>
        <begin position="160"/>
        <end position="297"/>
    </location>
</feature>
<gene>
    <name evidence="3" type="primary">LOC111014651</name>
</gene>
<dbReference type="CDD" id="cd00257">
    <property type="entry name" value="beta-trefoil_FSCN-like"/>
    <property type="match status" value="1"/>
</dbReference>
<dbReference type="InterPro" id="IPR036242">
    <property type="entry name" value="Agglutinin_dom_sf"/>
</dbReference>
<sequence>MEEGTKILDHLSNLNSIIFELEAIEVKIDDEDKALRLILSLLPSYEHMKPILMYGKDPLNFAEATSKLLLEKRRLKSEGRTSRFDTDEPDEDRSKWSCTLFELIYDADLQVYRIRHVKLGYFLIPHTGPIAADYTIYAGTATPDPNNWDVFAAIDFQSLLVLPKLVAFKGDNGQYLRAAMQEHHEYLEFSGTSIGDDKAAHEILMNDDGSVRVKSKFFGKFWRLSPRWIWADLTDASSDNPDTCFWPFKYSEDNTIALKNLGNSLFRKRLTVEGKTDCLNASASNMGSSETKLTIEELIHSREIEIVEFRTAEAKIYHETIDMKNYTNIENNGSEDVHEEFQFSFKDIATGTFSTTLSLKVGVKTTIETKVVPYIFENKIELSAEFAGSFTWGKTYTFEKEFKNLFKFTVPPKKKVKARLVATKGSCNVPFSYTQRDTLLDGRVVTTTIHDGMFYGVNC</sequence>
<protein>
    <submittedName>
        <fullName evidence="3">Uncharacterized protein LOC111014651</fullName>
    </submittedName>
</protein>
<dbReference type="Gene3D" id="2.80.10.50">
    <property type="match status" value="2"/>
</dbReference>
<name>A0A6J1CTL7_MOMCH</name>
<dbReference type="PANTHER" id="PTHR39244">
    <property type="entry name" value="NATTERIN-4"/>
    <property type="match status" value="1"/>
</dbReference>
<dbReference type="Proteomes" id="UP000504603">
    <property type="component" value="Unplaced"/>
</dbReference>
<evidence type="ECO:0000313" key="3">
    <source>
        <dbReference type="RefSeq" id="XP_022145135.1"/>
    </source>
</evidence>
<dbReference type="AlphaFoldDB" id="A0A6J1CTL7"/>
<evidence type="ECO:0000313" key="2">
    <source>
        <dbReference type="Proteomes" id="UP000504603"/>
    </source>
</evidence>
<dbReference type="InterPro" id="IPR053237">
    <property type="entry name" value="Natterin_C"/>
</dbReference>
<dbReference type="PANTHER" id="PTHR39244:SF5">
    <property type="entry name" value="NATTERIN-3-LIKE"/>
    <property type="match status" value="1"/>
</dbReference>
<dbReference type="Pfam" id="PF14223">
    <property type="entry name" value="Retrotran_gag_2"/>
    <property type="match status" value="1"/>
</dbReference>
<dbReference type="OrthoDB" id="4948898at2759"/>
<proteinExistence type="predicted"/>
<dbReference type="SMART" id="SM00791">
    <property type="entry name" value="Agglutinin"/>
    <property type="match status" value="1"/>
</dbReference>
<dbReference type="InterPro" id="IPR008998">
    <property type="entry name" value="Agglutinin"/>
</dbReference>
<dbReference type="GeneID" id="111014651"/>
<dbReference type="CDD" id="cd20216">
    <property type="entry name" value="PFM_HFR-2-like"/>
    <property type="match status" value="1"/>
</dbReference>
<accession>A0A6J1CTL7</accession>
<reference evidence="3" key="1">
    <citation type="submission" date="2025-08" db="UniProtKB">
        <authorList>
            <consortium name="RefSeq"/>
        </authorList>
    </citation>
    <scope>IDENTIFICATION</scope>
    <source>
        <strain evidence="3">OHB3-1</strain>
    </source>
</reference>
<evidence type="ECO:0000259" key="1">
    <source>
        <dbReference type="SMART" id="SM00791"/>
    </source>
</evidence>
<keyword evidence="2" id="KW-1185">Reference proteome</keyword>
<dbReference type="KEGG" id="mcha:111014651"/>
<organism evidence="2 3">
    <name type="scientific">Momordica charantia</name>
    <name type="common">Bitter gourd</name>
    <name type="synonym">Balsam pear</name>
    <dbReference type="NCBI Taxonomy" id="3673"/>
    <lineage>
        <taxon>Eukaryota</taxon>
        <taxon>Viridiplantae</taxon>
        <taxon>Streptophyta</taxon>
        <taxon>Embryophyta</taxon>
        <taxon>Tracheophyta</taxon>
        <taxon>Spermatophyta</taxon>
        <taxon>Magnoliopsida</taxon>
        <taxon>eudicotyledons</taxon>
        <taxon>Gunneridae</taxon>
        <taxon>Pentapetalae</taxon>
        <taxon>rosids</taxon>
        <taxon>fabids</taxon>
        <taxon>Cucurbitales</taxon>
        <taxon>Cucurbitaceae</taxon>
        <taxon>Momordiceae</taxon>
        <taxon>Momordica</taxon>
    </lineage>
</organism>
<dbReference type="RefSeq" id="XP_022145135.1">
    <property type="nucleotide sequence ID" value="XM_022289443.1"/>
</dbReference>
<dbReference type="Pfam" id="PF07468">
    <property type="entry name" value="Agglutinin"/>
    <property type="match status" value="1"/>
</dbReference>